<feature type="region of interest" description="Disordered" evidence="1">
    <location>
        <begin position="320"/>
        <end position="355"/>
    </location>
</feature>
<dbReference type="RefSeq" id="WP_057892217.1">
    <property type="nucleotide sequence ID" value="NZ_AZFV01000015.1"/>
</dbReference>
<evidence type="ECO:0000313" key="3">
    <source>
        <dbReference type="Proteomes" id="UP000051302"/>
    </source>
</evidence>
<sequence length="835" mass="90432">MKVIKSISKVLLAILTGLFMFLIFSHSTTTIHAASASASAVDTSANVMAKYDGITNWKLQTGTPPNQIGMIPMGGKVALGYTFGAARNANGKVVAGDTTITLTSTNSTAQIGEHTTAQTINNSKINVFLINDGMYYGILHQGDSSYIGPGGYPERAADTSIDFALINGKQESYFYQDMNVLANLLPFGSAPKNSKLFYTGTDANNRPVYKLAGYYSKQSVYVQIVLRPDPSGAPIVWRELYVYNPNGQAQYQTFYGEDTGLNPTNLATDAVDNVPMHAIGDGKGLYLESGSNYNPASKLFITNDVDGGFKDFMGRTLTNPGNWGVKGRSGSGNASPITNPSLPWSSFPDDTQNGDTNAAAGSDLLLLSNGYKVVDADNQQDSAYTLRWPQTTSTPGTVEKFVSKIGATISGYAIPTMKLSYKNVTHPNGANQVNDKLHFDIYVKNDGFDTKWVIQRVLDTMPQGLTIDSSTSISTINGNSIDYNPNTVIDVGEATILSFDARIDNTAPYNLDKNGNLTNKAFITGNNLGQSDTLTLNDSVLIPVEIPKFKYRFNEQLRNETTDPNGAFSNRVTAQKDDIIDYKVNFISNGSSIVNNASFYNAFKDTDGLELVPNSVSWNSSIFNDMYFPMGALKNNQTYTVTFKAKVTGISKHASPNSATLIYSLDGSNTQSRMDVEEPAIVDIQDAPQTTAITEVPSKIDFGSVNTAGLERLLKNVSTTGNLRVTHAADTPFQVSVSYDNNGDYPIADNGNNLVQDDGNTLLFNQAKPDATELWKPLNPIPTPISSVGFSGSYKNLDLTEYVGKNKWKLRIPANSKAGQYTGQITWSIEDTPTG</sequence>
<dbReference type="STRING" id="1423774.FD31_GL000651"/>
<comment type="caution">
    <text evidence="2">The sequence shown here is derived from an EMBL/GenBank/DDBJ whole genome shotgun (WGS) entry which is preliminary data.</text>
</comment>
<accession>A0A0R1WPZ2</accession>
<dbReference type="AlphaFoldDB" id="A0A0R1WPZ2"/>
<organism evidence="2 3">
    <name type="scientific">Companilactobacillus nantensis DSM 16982</name>
    <dbReference type="NCBI Taxonomy" id="1423774"/>
    <lineage>
        <taxon>Bacteria</taxon>
        <taxon>Bacillati</taxon>
        <taxon>Bacillota</taxon>
        <taxon>Bacilli</taxon>
        <taxon>Lactobacillales</taxon>
        <taxon>Lactobacillaceae</taxon>
        <taxon>Companilactobacillus</taxon>
    </lineage>
</organism>
<evidence type="ECO:0000256" key="1">
    <source>
        <dbReference type="SAM" id="MobiDB-lite"/>
    </source>
</evidence>
<dbReference type="Proteomes" id="UP000051302">
    <property type="component" value="Unassembled WGS sequence"/>
</dbReference>
<dbReference type="PATRIC" id="fig|1423774.3.peg.668"/>
<gene>
    <name evidence="2" type="ORF">FD31_GL000651</name>
</gene>
<proteinExistence type="predicted"/>
<name>A0A0R1WPZ2_9LACO</name>
<keyword evidence="3" id="KW-1185">Reference proteome</keyword>
<reference evidence="2 3" key="1">
    <citation type="journal article" date="2015" name="Genome Announc.">
        <title>Expanding the biotechnology potential of lactobacilli through comparative genomics of 213 strains and associated genera.</title>
        <authorList>
            <person name="Sun Z."/>
            <person name="Harris H.M."/>
            <person name="McCann A."/>
            <person name="Guo C."/>
            <person name="Argimon S."/>
            <person name="Zhang W."/>
            <person name="Yang X."/>
            <person name="Jeffery I.B."/>
            <person name="Cooney J.C."/>
            <person name="Kagawa T.F."/>
            <person name="Liu W."/>
            <person name="Song Y."/>
            <person name="Salvetti E."/>
            <person name="Wrobel A."/>
            <person name="Rasinkangas P."/>
            <person name="Parkhill J."/>
            <person name="Rea M.C."/>
            <person name="O'Sullivan O."/>
            <person name="Ritari J."/>
            <person name="Douillard F.P."/>
            <person name="Paul Ross R."/>
            <person name="Yang R."/>
            <person name="Briner A.E."/>
            <person name="Felis G.E."/>
            <person name="de Vos W.M."/>
            <person name="Barrangou R."/>
            <person name="Klaenhammer T.R."/>
            <person name="Caufield P.W."/>
            <person name="Cui Y."/>
            <person name="Zhang H."/>
            <person name="O'Toole P.W."/>
        </authorList>
    </citation>
    <scope>NUCLEOTIDE SEQUENCE [LARGE SCALE GENOMIC DNA]</scope>
    <source>
        <strain evidence="2 3">DSM 16982</strain>
    </source>
</reference>
<dbReference type="EMBL" id="AZFV01000015">
    <property type="protein sequence ID" value="KRM16412.1"/>
    <property type="molecule type" value="Genomic_DNA"/>
</dbReference>
<feature type="compositionally biased region" description="Polar residues" evidence="1">
    <location>
        <begin position="331"/>
        <end position="355"/>
    </location>
</feature>
<evidence type="ECO:0000313" key="2">
    <source>
        <dbReference type="EMBL" id="KRM16412.1"/>
    </source>
</evidence>
<protein>
    <submittedName>
        <fullName evidence="2">Cell surface protein</fullName>
    </submittedName>
</protein>